<evidence type="ECO:0000313" key="3">
    <source>
        <dbReference type="EMBL" id="GAG54845.1"/>
    </source>
</evidence>
<dbReference type="AlphaFoldDB" id="X0YG33"/>
<accession>X0YG33</accession>
<gene>
    <name evidence="3" type="ORF">S01H4_19165</name>
</gene>
<keyword evidence="2" id="KW-0560">Oxidoreductase</keyword>
<comment type="caution">
    <text evidence="3">The sequence shown here is derived from an EMBL/GenBank/DDBJ whole genome shotgun (WGS) entry which is preliminary data.</text>
</comment>
<proteinExistence type="inferred from homology"/>
<reference evidence="3" key="1">
    <citation type="journal article" date="2014" name="Front. Microbiol.">
        <title>High frequency of phylogenetically diverse reductive dehalogenase-homologous genes in deep subseafloor sedimentary metagenomes.</title>
        <authorList>
            <person name="Kawai M."/>
            <person name="Futagami T."/>
            <person name="Toyoda A."/>
            <person name="Takaki Y."/>
            <person name="Nishi S."/>
            <person name="Hori S."/>
            <person name="Arai W."/>
            <person name="Tsubouchi T."/>
            <person name="Morono Y."/>
            <person name="Uchiyama I."/>
            <person name="Ito T."/>
            <person name="Fujiyama A."/>
            <person name="Inagaki F."/>
            <person name="Takami H."/>
        </authorList>
    </citation>
    <scope>NUCLEOTIDE SEQUENCE</scope>
    <source>
        <strain evidence="3">Expedition CK06-06</strain>
    </source>
</reference>
<dbReference type="EMBL" id="BART01008528">
    <property type="protein sequence ID" value="GAG54845.1"/>
    <property type="molecule type" value="Genomic_DNA"/>
</dbReference>
<dbReference type="Gene3D" id="3.40.50.720">
    <property type="entry name" value="NAD(P)-binding Rossmann-like Domain"/>
    <property type="match status" value="1"/>
</dbReference>
<dbReference type="PANTHER" id="PTHR24320:SF148">
    <property type="entry name" value="NAD(P)-BINDING ROSSMANN-FOLD SUPERFAMILY PROTEIN"/>
    <property type="match status" value="1"/>
</dbReference>
<dbReference type="InterPro" id="IPR036291">
    <property type="entry name" value="NAD(P)-bd_dom_sf"/>
</dbReference>
<organism evidence="3">
    <name type="scientific">marine sediment metagenome</name>
    <dbReference type="NCBI Taxonomy" id="412755"/>
    <lineage>
        <taxon>unclassified sequences</taxon>
        <taxon>metagenomes</taxon>
        <taxon>ecological metagenomes</taxon>
    </lineage>
</organism>
<dbReference type="InterPro" id="IPR002347">
    <property type="entry name" value="SDR_fam"/>
</dbReference>
<name>X0YG33_9ZZZZ</name>
<evidence type="ECO:0000256" key="1">
    <source>
        <dbReference type="ARBA" id="ARBA00006484"/>
    </source>
</evidence>
<sequence>MTNKQKKQTILIAGATGNIGGGAAVALAKRGARVVLLGRSPDKLKARRNLIRIALSEAQIDYQDTDIAMLVIDFSDMESVKHAAVEAMNRFPMINGLILSVGVLIQKGPNILSNGHEVMFATNVIGPFFFTQLLLKRMQQSDGLVLHVINKSYKEIDWEDLESIRNHETGTAFERTKTCNLVIAAELARRYAGKISSVVIRVQFSFIFI</sequence>
<dbReference type="GO" id="GO:0016491">
    <property type="term" value="F:oxidoreductase activity"/>
    <property type="evidence" value="ECO:0007669"/>
    <property type="project" value="UniProtKB-KW"/>
</dbReference>
<comment type="similarity">
    <text evidence="1">Belongs to the short-chain dehydrogenases/reductases (SDR) family.</text>
</comment>
<protein>
    <submittedName>
        <fullName evidence="3">Uncharacterized protein</fullName>
    </submittedName>
</protein>
<evidence type="ECO:0000256" key="2">
    <source>
        <dbReference type="ARBA" id="ARBA00023002"/>
    </source>
</evidence>
<dbReference type="Pfam" id="PF00106">
    <property type="entry name" value="adh_short"/>
    <property type="match status" value="1"/>
</dbReference>
<dbReference type="SUPFAM" id="SSF51735">
    <property type="entry name" value="NAD(P)-binding Rossmann-fold domains"/>
    <property type="match status" value="1"/>
</dbReference>
<dbReference type="PANTHER" id="PTHR24320">
    <property type="entry name" value="RETINOL DEHYDROGENASE"/>
    <property type="match status" value="1"/>
</dbReference>